<dbReference type="OrthoDB" id="10256179at2759"/>
<dbReference type="GO" id="GO:0005743">
    <property type="term" value="C:mitochondrial inner membrane"/>
    <property type="evidence" value="ECO:0007669"/>
    <property type="project" value="TreeGrafter"/>
</dbReference>
<dbReference type="GeneID" id="27690009"/>
<sequence length="627" mass="67385">MLRAVLRRCGRQYQPCFSNTYRFMATQPVPRKPQPRGTTPRPSDIPPTPHPHFTGPSPRTFRIITFILGAGVGVCLFTFSVHTEAEAKSERPQIPGGVTPVSVEQKDQVSDARKHLGVYVWGTDSASETKHSSAKNIRFFAGKVFRDLVLGDTYAAAIDLDGNLWQWHSNSPAPLTADGLSSLPQVTLKGQDLVQAACTNNKVYALSRSGEVFCFSGNGSGSADGVSSDQAQTTSRGWWPLKASAPSITKLTLPSEVSRGDKITSLASGAHHLVAITSRGKVLTIPSDIKGNQYGQLGLEHADLPTALLKENDEHPDWAVKFNLVSKLDDMAFDRAACGENHTLVRTKDGRVFAFGANGFGQLASEPDYNSKEPYLAVPREVDAIWNPPNRGAKPLDAACTDIAAGGNTSFFVVNRVESTDVLACGTGLHGQLGNGSYSHMTANPVRIKTLSNLSEYDEIARRIRPIGIYAIAVSPNGSHCAAVLDNGTGDDTTKSPRSWFGSKPSVPEQPQEYGRDVLVWGCNKNEQLGRGDGKKSNSAVPIYPKAIPYSHLADPVEDLKEAALGVVEEELGTGPIEMTAGWVSENAGRLQLAPCGVVEVGSGKKVRAEQKIVVGKYATGVYFRSC</sequence>
<evidence type="ECO:0000313" key="3">
    <source>
        <dbReference type="EMBL" id="KNC98332.1"/>
    </source>
</evidence>
<dbReference type="PANTHER" id="PTHR47563:SF1">
    <property type="entry name" value="PROTEIN FMP25, MITOCHONDRIAL"/>
    <property type="match status" value="1"/>
</dbReference>
<dbReference type="STRING" id="645134.A0A0L0HAV8"/>
<dbReference type="GO" id="GO:0034551">
    <property type="term" value="P:mitochondrial respiratory chain complex III assembly"/>
    <property type="evidence" value="ECO:0007669"/>
    <property type="project" value="TreeGrafter"/>
</dbReference>
<evidence type="ECO:0000256" key="1">
    <source>
        <dbReference type="PROSITE-ProRule" id="PRU00235"/>
    </source>
</evidence>
<dbReference type="EMBL" id="KQ257461">
    <property type="protein sequence ID" value="KNC98332.1"/>
    <property type="molecule type" value="Genomic_DNA"/>
</dbReference>
<dbReference type="InParanoid" id="A0A0L0HAV8"/>
<protein>
    <submittedName>
        <fullName evidence="3">Uncharacterized protein</fullName>
    </submittedName>
</protein>
<dbReference type="Proteomes" id="UP000053201">
    <property type="component" value="Unassembled WGS sequence"/>
</dbReference>
<dbReference type="RefSeq" id="XP_016606372.1">
    <property type="nucleotide sequence ID" value="XM_016754925.1"/>
</dbReference>
<dbReference type="PROSITE" id="PS50012">
    <property type="entry name" value="RCC1_3"/>
    <property type="match status" value="1"/>
</dbReference>
<dbReference type="OMA" id="YDQPHEI"/>
<feature type="region of interest" description="Disordered" evidence="2">
    <location>
        <begin position="25"/>
        <end position="56"/>
    </location>
</feature>
<dbReference type="Gene3D" id="2.130.10.30">
    <property type="entry name" value="Regulator of chromosome condensation 1/beta-lactamase-inhibitor protein II"/>
    <property type="match status" value="1"/>
</dbReference>
<dbReference type="InterPro" id="IPR000408">
    <property type="entry name" value="Reg_chr_condens"/>
</dbReference>
<dbReference type="InterPro" id="IPR009091">
    <property type="entry name" value="RCC1/BLIP-II"/>
</dbReference>
<dbReference type="AlphaFoldDB" id="A0A0L0HAV8"/>
<accession>A0A0L0HAV8</accession>
<dbReference type="PROSITE" id="PS00626">
    <property type="entry name" value="RCC1_2"/>
    <property type="match status" value="1"/>
</dbReference>
<gene>
    <name evidence="3" type="ORF">SPPG_06725</name>
</gene>
<dbReference type="PANTHER" id="PTHR47563">
    <property type="entry name" value="PROTEIN FMP25, MITOCHONDRIAL"/>
    <property type="match status" value="1"/>
</dbReference>
<dbReference type="SUPFAM" id="SSF50985">
    <property type="entry name" value="RCC1/BLIP-II"/>
    <property type="match status" value="1"/>
</dbReference>
<dbReference type="InterPro" id="IPR053245">
    <property type="entry name" value="MitoProcess-Associated"/>
</dbReference>
<proteinExistence type="predicted"/>
<feature type="region of interest" description="Disordered" evidence="2">
    <location>
        <begin position="492"/>
        <end position="511"/>
    </location>
</feature>
<keyword evidence="4" id="KW-1185">Reference proteome</keyword>
<reference evidence="3 4" key="1">
    <citation type="submission" date="2009-08" db="EMBL/GenBank/DDBJ databases">
        <title>The Genome Sequence of Spizellomyces punctatus strain DAOM BR117.</title>
        <authorList>
            <consortium name="The Broad Institute Genome Sequencing Platform"/>
            <person name="Russ C."/>
            <person name="Cuomo C."/>
            <person name="Shea T."/>
            <person name="Young S.K."/>
            <person name="Zeng Q."/>
            <person name="Koehrsen M."/>
            <person name="Haas B."/>
            <person name="Borodovsky M."/>
            <person name="Guigo R."/>
            <person name="Alvarado L."/>
            <person name="Berlin A."/>
            <person name="Bochicchio J."/>
            <person name="Borenstein D."/>
            <person name="Chapman S."/>
            <person name="Chen Z."/>
            <person name="Engels R."/>
            <person name="Freedman E."/>
            <person name="Gellesch M."/>
            <person name="Goldberg J."/>
            <person name="Griggs A."/>
            <person name="Gujja S."/>
            <person name="Heiman D."/>
            <person name="Hepburn T."/>
            <person name="Howarth C."/>
            <person name="Jen D."/>
            <person name="Larson L."/>
            <person name="Lewis B."/>
            <person name="Mehta T."/>
            <person name="Park D."/>
            <person name="Pearson M."/>
            <person name="Roberts A."/>
            <person name="Saif S."/>
            <person name="Shenoy N."/>
            <person name="Sisk P."/>
            <person name="Stolte C."/>
            <person name="Sykes S."/>
            <person name="Thomson T."/>
            <person name="Walk T."/>
            <person name="White J."/>
            <person name="Yandava C."/>
            <person name="Burger G."/>
            <person name="Gray M.W."/>
            <person name="Holland P.W.H."/>
            <person name="King N."/>
            <person name="Lang F.B.F."/>
            <person name="Roger A.J."/>
            <person name="Ruiz-Trillo I."/>
            <person name="Lander E."/>
            <person name="Nusbaum C."/>
        </authorList>
    </citation>
    <scope>NUCLEOTIDE SEQUENCE [LARGE SCALE GENOMIC DNA]</scope>
    <source>
        <strain evidence="3 4">DAOM BR117</strain>
    </source>
</reference>
<dbReference type="Pfam" id="PF13540">
    <property type="entry name" value="RCC1_2"/>
    <property type="match status" value="1"/>
</dbReference>
<evidence type="ECO:0000256" key="2">
    <source>
        <dbReference type="SAM" id="MobiDB-lite"/>
    </source>
</evidence>
<feature type="repeat" description="RCC1" evidence="1">
    <location>
        <begin position="350"/>
        <end position="416"/>
    </location>
</feature>
<organism evidence="3 4">
    <name type="scientific">Spizellomyces punctatus (strain DAOM BR117)</name>
    <dbReference type="NCBI Taxonomy" id="645134"/>
    <lineage>
        <taxon>Eukaryota</taxon>
        <taxon>Fungi</taxon>
        <taxon>Fungi incertae sedis</taxon>
        <taxon>Chytridiomycota</taxon>
        <taxon>Chytridiomycota incertae sedis</taxon>
        <taxon>Chytridiomycetes</taxon>
        <taxon>Spizellomycetales</taxon>
        <taxon>Spizellomycetaceae</taxon>
        <taxon>Spizellomyces</taxon>
    </lineage>
</organism>
<name>A0A0L0HAV8_SPIPD</name>
<dbReference type="VEuPathDB" id="FungiDB:SPPG_06725"/>
<evidence type="ECO:0000313" key="4">
    <source>
        <dbReference type="Proteomes" id="UP000053201"/>
    </source>
</evidence>
<dbReference type="eggNOG" id="KOG1426">
    <property type="taxonomic scope" value="Eukaryota"/>
</dbReference>